<dbReference type="InterPro" id="IPR011613">
    <property type="entry name" value="GH15-like"/>
</dbReference>
<sequence length="668" mass="72152">MTDTLDQTSLSPDDAPDASGIAWTKPAPREDGYVALRSYGAIGDGRTVALIAEDGQIDWLPMPDLYTEPVFAGLLDAGKGGRFELRPVADDFEVDRAYIEGTNVLTTRFRTETGTVEITDALVTGVAGRLPWSELVRRIEGIEGSVDLAWAVVPGNTFGTNPIQRIDTVHGPLLRAGDINLILIGSDHGRTDPTESGDGEADGPLDFRGAFTTSPGSRHILCLCGTDDEPIHLPNAPIVDEGVDRTIDNWRTWSKAFNWDGPWSEAVQRSTLALKLLLFSPTGAIAAAATSGLPENFTGGKNWDYRFAWVRDLAYTVQALLNFGLREEPHAAVSWILKSLKENGREMHIFFELDGSLPGDVVPTGSEGWRGIGPVYSGNPASGQLQLGVYADILAIMSQYASGGNIIDASTDSLLCSFADDACQRWQEKDAGMWELEEQQHYVSSKMGCWQAIDAALHLAEIGQLHPDPDDLEHWTKNKQLIEEWVDENGWSDELGAYVMYPGSDKLDASVLLHAPTGFDRGERMSRTIDAIRASLARGPLVYRYTGMDEEEGTFVACAFWMAAALACVGRLDEAHALMDELVEQPNDVGIMAEMIAENGEFLGNLPQGLSHLALVNAAITIDALEKKARGEDPEDNADDFGRDGSGADSGSDGSTDDAGTDSSGDAA</sequence>
<feature type="region of interest" description="Disordered" evidence="1">
    <location>
        <begin position="1"/>
        <end position="24"/>
    </location>
</feature>
<reference evidence="5" key="1">
    <citation type="journal article" date="2019" name="Int. J. Syst. Evol. Microbiol.">
        <title>The Global Catalogue of Microorganisms (GCM) 10K type strain sequencing project: providing services to taxonomists for standard genome sequencing and annotation.</title>
        <authorList>
            <consortium name="The Broad Institute Genomics Platform"/>
            <consortium name="The Broad Institute Genome Sequencing Center for Infectious Disease"/>
            <person name="Wu L."/>
            <person name="Ma J."/>
        </authorList>
    </citation>
    <scope>NUCLEOTIDE SEQUENCE [LARGE SCALE GENOMIC DNA]</scope>
    <source>
        <strain evidence="5">JCM 18956</strain>
    </source>
</reference>
<evidence type="ECO:0000259" key="2">
    <source>
        <dbReference type="Pfam" id="PF00723"/>
    </source>
</evidence>
<dbReference type="GO" id="GO:0016787">
    <property type="term" value="F:hydrolase activity"/>
    <property type="evidence" value="ECO:0007669"/>
    <property type="project" value="UniProtKB-KW"/>
</dbReference>
<keyword evidence="4" id="KW-0378">Hydrolase</keyword>
<proteinExistence type="predicted"/>
<evidence type="ECO:0000259" key="3">
    <source>
        <dbReference type="Pfam" id="PF19291"/>
    </source>
</evidence>
<feature type="domain" description="Trehalase-like N-terminal" evidence="3">
    <location>
        <begin position="42"/>
        <end position="164"/>
    </location>
</feature>
<keyword evidence="5" id="KW-1185">Reference proteome</keyword>
<name>A0ABP8VQG3_9MICO</name>
<organism evidence="4 5">
    <name type="scientific">Frondihabitans cladoniiphilus</name>
    <dbReference type="NCBI Taxonomy" id="715785"/>
    <lineage>
        <taxon>Bacteria</taxon>
        <taxon>Bacillati</taxon>
        <taxon>Actinomycetota</taxon>
        <taxon>Actinomycetes</taxon>
        <taxon>Micrococcales</taxon>
        <taxon>Microbacteriaceae</taxon>
        <taxon>Frondihabitans</taxon>
    </lineage>
</organism>
<dbReference type="SUPFAM" id="SSF48208">
    <property type="entry name" value="Six-hairpin glycosidases"/>
    <property type="match status" value="1"/>
</dbReference>
<dbReference type="PANTHER" id="PTHR31616:SF0">
    <property type="entry name" value="GLUCAN 1,4-ALPHA-GLUCOSIDASE"/>
    <property type="match status" value="1"/>
</dbReference>
<dbReference type="PANTHER" id="PTHR31616">
    <property type="entry name" value="TREHALASE"/>
    <property type="match status" value="1"/>
</dbReference>
<protein>
    <submittedName>
        <fullName evidence="4">Glycoside hydrolase family 15 protein</fullName>
    </submittedName>
</protein>
<dbReference type="InterPro" id="IPR008928">
    <property type="entry name" value="6-hairpin_glycosidase_sf"/>
</dbReference>
<evidence type="ECO:0000256" key="1">
    <source>
        <dbReference type="SAM" id="MobiDB-lite"/>
    </source>
</evidence>
<comment type="caution">
    <text evidence="4">The sequence shown here is derived from an EMBL/GenBank/DDBJ whole genome shotgun (WGS) entry which is preliminary data.</text>
</comment>
<evidence type="ECO:0000313" key="5">
    <source>
        <dbReference type="Proteomes" id="UP001501295"/>
    </source>
</evidence>
<dbReference type="Proteomes" id="UP001501295">
    <property type="component" value="Unassembled WGS sequence"/>
</dbReference>
<dbReference type="Gene3D" id="1.50.10.10">
    <property type="match status" value="1"/>
</dbReference>
<feature type="domain" description="GH15-like" evidence="2">
    <location>
        <begin position="265"/>
        <end position="619"/>
    </location>
</feature>
<evidence type="ECO:0000313" key="4">
    <source>
        <dbReference type="EMBL" id="GAA4669615.1"/>
    </source>
</evidence>
<dbReference type="Pfam" id="PF00723">
    <property type="entry name" value="Glyco_hydro_15"/>
    <property type="match status" value="1"/>
</dbReference>
<dbReference type="Pfam" id="PF19291">
    <property type="entry name" value="TREH_N"/>
    <property type="match status" value="1"/>
</dbReference>
<feature type="region of interest" description="Disordered" evidence="1">
    <location>
        <begin position="626"/>
        <end position="668"/>
    </location>
</feature>
<feature type="compositionally biased region" description="Polar residues" evidence="1">
    <location>
        <begin position="1"/>
        <end position="11"/>
    </location>
</feature>
<gene>
    <name evidence="4" type="ORF">GCM10025780_11100</name>
</gene>
<dbReference type="InterPro" id="IPR045582">
    <property type="entry name" value="Trehalase-like_N"/>
</dbReference>
<dbReference type="InterPro" id="IPR012341">
    <property type="entry name" value="6hp_glycosidase-like_sf"/>
</dbReference>
<dbReference type="EMBL" id="BAABLM010000002">
    <property type="protein sequence ID" value="GAA4669615.1"/>
    <property type="molecule type" value="Genomic_DNA"/>
</dbReference>
<accession>A0ABP8VQG3</accession>